<accession>A0A9X5CH67</accession>
<dbReference type="Proteomes" id="UP000471745">
    <property type="component" value="Unassembled WGS sequence"/>
</dbReference>
<reference evidence="1 2" key="1">
    <citation type="submission" date="2020-01" db="EMBL/GenBank/DDBJ databases">
        <title>Insect and environment-associated Actinomycetes.</title>
        <authorList>
            <person name="Currrie C."/>
            <person name="Chevrette M."/>
            <person name="Carlson C."/>
            <person name="Stubbendieck R."/>
            <person name="Wendt-Pienkowski E."/>
        </authorList>
    </citation>
    <scope>NUCLEOTIDE SEQUENCE [LARGE SCALE GENOMIC DNA]</scope>
    <source>
        <strain evidence="1 2">SID8189</strain>
    </source>
</reference>
<evidence type="ECO:0000313" key="1">
    <source>
        <dbReference type="EMBL" id="NEC48345.1"/>
    </source>
</evidence>
<dbReference type="AlphaFoldDB" id="A0A9X5CH67"/>
<comment type="caution">
    <text evidence="1">The sequence shown here is derived from an EMBL/GenBank/DDBJ whole genome shotgun (WGS) entry which is preliminary data.</text>
</comment>
<dbReference type="EMBL" id="JAAGNA010000235">
    <property type="protein sequence ID" value="NEC48345.1"/>
    <property type="molecule type" value="Genomic_DNA"/>
</dbReference>
<gene>
    <name evidence="1" type="ORF">G3I18_07105</name>
</gene>
<evidence type="ECO:0000313" key="2">
    <source>
        <dbReference type="Proteomes" id="UP000471745"/>
    </source>
</evidence>
<sequence length="202" mass="22883">MGLDITVLIVDRAWLTRVPSRERLPRLRSAWYADETVLWGHDAPTGAEGWAWPQGPNGFRFAVYEFRNTLGSFTAHFWAGRRWERVRGHLDAELRAGLDTLLSGLFWEGPDGEAEHTETALFGEDGHGVLLARSPEHVRELSATWDRAHPHLDRMREPFGQHASVPDGWVPDIDAFVDLLTQWGHVLTEAARRGWCLVGLSE</sequence>
<protein>
    <submittedName>
        <fullName evidence="1">Uncharacterized protein</fullName>
    </submittedName>
</protein>
<keyword evidence="2" id="KW-1185">Reference proteome</keyword>
<proteinExistence type="predicted"/>
<dbReference type="RefSeq" id="WP_163087083.1">
    <property type="nucleotide sequence ID" value="NZ_JAAGNA010000235.1"/>
</dbReference>
<name>A0A9X5CH67_9ACTN</name>
<organism evidence="1 2">
    <name type="scientific">Actinospica acidiphila</name>
    <dbReference type="NCBI Taxonomy" id="304899"/>
    <lineage>
        <taxon>Bacteria</taxon>
        <taxon>Bacillati</taxon>
        <taxon>Actinomycetota</taxon>
        <taxon>Actinomycetes</taxon>
        <taxon>Catenulisporales</taxon>
        <taxon>Actinospicaceae</taxon>
        <taxon>Actinospica</taxon>
    </lineage>
</organism>